<keyword evidence="2" id="KW-1185">Reference proteome</keyword>
<reference evidence="3" key="2">
    <citation type="submission" date="2019-09" db="UniProtKB">
        <authorList>
            <consortium name="WormBaseParasite"/>
        </authorList>
    </citation>
    <scope>IDENTIFICATION</scope>
</reference>
<accession>A0A3P8HZY4</accession>
<organism evidence="2 3">
    <name type="scientific">Heligmosomoides polygyrus</name>
    <name type="common">Parasitic roundworm</name>
    <dbReference type="NCBI Taxonomy" id="6339"/>
    <lineage>
        <taxon>Eukaryota</taxon>
        <taxon>Metazoa</taxon>
        <taxon>Ecdysozoa</taxon>
        <taxon>Nematoda</taxon>
        <taxon>Chromadorea</taxon>
        <taxon>Rhabditida</taxon>
        <taxon>Rhabditina</taxon>
        <taxon>Rhabditomorpha</taxon>
        <taxon>Strongyloidea</taxon>
        <taxon>Heligmosomidae</taxon>
        <taxon>Heligmosomoides</taxon>
    </lineage>
</organism>
<proteinExistence type="predicted"/>
<sequence>MFYRVASISYTVIIFTLSGAAEELYCRYFLNIVAPSLQRSLAIHKKIAILITDSEDLPDILGLAIS</sequence>
<evidence type="ECO:0000313" key="3">
    <source>
        <dbReference type="WBParaSite" id="HPBE_0002506401-mRNA-1"/>
    </source>
</evidence>
<evidence type="ECO:0000313" key="1">
    <source>
        <dbReference type="EMBL" id="VDP48856.1"/>
    </source>
</evidence>
<accession>A0A183GQU4</accession>
<reference evidence="1 2" key="1">
    <citation type="submission" date="2018-11" db="EMBL/GenBank/DDBJ databases">
        <authorList>
            <consortium name="Pathogen Informatics"/>
        </authorList>
    </citation>
    <scope>NUCLEOTIDE SEQUENCE [LARGE SCALE GENOMIC DNA]</scope>
</reference>
<protein>
    <submittedName>
        <fullName evidence="3">Secreted protein</fullName>
    </submittedName>
</protein>
<dbReference type="EMBL" id="UZAH01037279">
    <property type="protein sequence ID" value="VDP48856.1"/>
    <property type="molecule type" value="Genomic_DNA"/>
</dbReference>
<dbReference type="WBParaSite" id="HPBE_0002506401-mRNA-1">
    <property type="protein sequence ID" value="HPBE_0002506401-mRNA-1"/>
    <property type="gene ID" value="HPBE_0002506401"/>
</dbReference>
<evidence type="ECO:0000313" key="2">
    <source>
        <dbReference type="Proteomes" id="UP000050761"/>
    </source>
</evidence>
<dbReference type="Proteomes" id="UP000050761">
    <property type="component" value="Unassembled WGS sequence"/>
</dbReference>
<dbReference type="AlphaFoldDB" id="A0A183GQU4"/>
<name>A0A183GQU4_HELPZ</name>
<gene>
    <name evidence="1" type="ORF">HPBE_LOCUS25062</name>
</gene>